<accession>H6N890</accession>
<evidence type="ECO:0000256" key="1">
    <source>
        <dbReference type="SAM" id="SignalP"/>
    </source>
</evidence>
<proteinExistence type="predicted"/>
<dbReference type="HOGENOM" id="CLU_106673_0_0_14"/>
<keyword evidence="3" id="KW-1185">Reference proteome</keyword>
<organism evidence="2 3">
    <name type="scientific">Mycoplasma haemocanis (strain Illinois)</name>
    <dbReference type="NCBI Taxonomy" id="1111676"/>
    <lineage>
        <taxon>Bacteria</taxon>
        <taxon>Bacillati</taxon>
        <taxon>Mycoplasmatota</taxon>
        <taxon>Mollicutes</taxon>
        <taxon>Mycoplasmataceae</taxon>
        <taxon>Mycoplasma</taxon>
    </lineage>
</organism>
<protein>
    <submittedName>
        <fullName evidence="2">Uncharacterized protein</fullName>
    </submittedName>
</protein>
<keyword evidence="1" id="KW-0732">Signal</keyword>
<dbReference type="EMBL" id="CP003199">
    <property type="protein sequence ID" value="AEW45862.1"/>
    <property type="molecule type" value="Genomic_DNA"/>
</dbReference>
<dbReference type="KEGG" id="mhe:MHC_05030"/>
<evidence type="ECO:0000313" key="2">
    <source>
        <dbReference type="EMBL" id="AEW45862.1"/>
    </source>
</evidence>
<feature type="chain" id="PRO_5003604588" evidence="1">
    <location>
        <begin position="20"/>
        <end position="225"/>
    </location>
</feature>
<sequence length="225" mass="26687">MFFLHYPVAWVFQSFVSFAASTEINSTIKVDYADVANKYATLKYSNDYLRFWDKVSDNASLRAQKVQSIHSDPKAFKFFNEKKVEKNSWKNLVIFCRKMRDKIENGENLNNGQLRYISFCDKDSSISRSKDINTRSYWVDQLARVQYKAEDFAFWDKLSERFDERTHKLYNLRQQGYTGSLEEILGRAKSECQEVRAKFNTEKRFTEEDLNTNIPKCISYLKTIR</sequence>
<dbReference type="Proteomes" id="UP000009135">
    <property type="component" value="Chromosome"/>
</dbReference>
<dbReference type="AlphaFoldDB" id="H6N890"/>
<feature type="signal peptide" evidence="1">
    <location>
        <begin position="1"/>
        <end position="19"/>
    </location>
</feature>
<reference evidence="2 3" key="1">
    <citation type="journal article" date="2012" name="J. Bacteriol.">
        <title>Complete genome sequence of Mycoplasma haemocanis strain Illinois.</title>
        <authorList>
            <person name="do Nascimento N.C."/>
            <person name="Guimaraes A.M."/>
            <person name="Santos A.P."/>
            <person name="Sanmiguel P.J."/>
            <person name="Messick J.B."/>
        </authorList>
    </citation>
    <scope>NUCLEOTIDE SEQUENCE [LARGE SCALE GENOMIC DNA]</scope>
    <source>
        <strain evidence="2 3">Illinois</strain>
    </source>
</reference>
<gene>
    <name evidence="2" type="ordered locus">MHC_05030</name>
</gene>
<name>H6N890_MYCHN</name>
<evidence type="ECO:0000313" key="3">
    <source>
        <dbReference type="Proteomes" id="UP000009135"/>
    </source>
</evidence>